<accession>A0AAN6YND9</accession>
<proteinExistence type="predicted"/>
<organism evidence="2 3">
    <name type="scientific">Podospora fimiseda</name>
    <dbReference type="NCBI Taxonomy" id="252190"/>
    <lineage>
        <taxon>Eukaryota</taxon>
        <taxon>Fungi</taxon>
        <taxon>Dikarya</taxon>
        <taxon>Ascomycota</taxon>
        <taxon>Pezizomycotina</taxon>
        <taxon>Sordariomycetes</taxon>
        <taxon>Sordariomycetidae</taxon>
        <taxon>Sordariales</taxon>
        <taxon>Podosporaceae</taxon>
        <taxon>Podospora</taxon>
    </lineage>
</organism>
<reference evidence="2" key="1">
    <citation type="journal article" date="2023" name="Mol. Phylogenet. Evol.">
        <title>Genome-scale phylogeny and comparative genomics of the fungal order Sordariales.</title>
        <authorList>
            <person name="Hensen N."/>
            <person name="Bonometti L."/>
            <person name="Westerberg I."/>
            <person name="Brannstrom I.O."/>
            <person name="Guillou S."/>
            <person name="Cros-Aarteil S."/>
            <person name="Calhoun S."/>
            <person name="Haridas S."/>
            <person name="Kuo A."/>
            <person name="Mondo S."/>
            <person name="Pangilinan J."/>
            <person name="Riley R."/>
            <person name="LaButti K."/>
            <person name="Andreopoulos B."/>
            <person name="Lipzen A."/>
            <person name="Chen C."/>
            <person name="Yan M."/>
            <person name="Daum C."/>
            <person name="Ng V."/>
            <person name="Clum A."/>
            <person name="Steindorff A."/>
            <person name="Ohm R.A."/>
            <person name="Martin F."/>
            <person name="Silar P."/>
            <person name="Natvig D.O."/>
            <person name="Lalanne C."/>
            <person name="Gautier V."/>
            <person name="Ament-Velasquez S.L."/>
            <person name="Kruys A."/>
            <person name="Hutchinson M.I."/>
            <person name="Powell A.J."/>
            <person name="Barry K."/>
            <person name="Miller A.N."/>
            <person name="Grigoriev I.V."/>
            <person name="Debuchy R."/>
            <person name="Gladieux P."/>
            <person name="Hiltunen Thoren M."/>
            <person name="Johannesson H."/>
        </authorList>
    </citation>
    <scope>NUCLEOTIDE SEQUENCE</scope>
    <source>
        <strain evidence="2">CBS 990.96</strain>
    </source>
</reference>
<name>A0AAN6YND9_9PEZI</name>
<keyword evidence="3" id="KW-1185">Reference proteome</keyword>
<comment type="caution">
    <text evidence="2">The sequence shown here is derived from an EMBL/GenBank/DDBJ whole genome shotgun (WGS) entry which is preliminary data.</text>
</comment>
<dbReference type="EMBL" id="MU865573">
    <property type="protein sequence ID" value="KAK4221206.1"/>
    <property type="molecule type" value="Genomic_DNA"/>
</dbReference>
<feature type="region of interest" description="Disordered" evidence="1">
    <location>
        <begin position="152"/>
        <end position="178"/>
    </location>
</feature>
<dbReference type="AlphaFoldDB" id="A0AAN6YND9"/>
<dbReference type="Proteomes" id="UP001301958">
    <property type="component" value="Unassembled WGS sequence"/>
</dbReference>
<feature type="compositionally biased region" description="Low complexity" evidence="1">
    <location>
        <begin position="153"/>
        <end position="163"/>
    </location>
</feature>
<evidence type="ECO:0000313" key="3">
    <source>
        <dbReference type="Proteomes" id="UP001301958"/>
    </source>
</evidence>
<reference evidence="2" key="2">
    <citation type="submission" date="2023-05" db="EMBL/GenBank/DDBJ databases">
        <authorList>
            <consortium name="Lawrence Berkeley National Laboratory"/>
            <person name="Steindorff A."/>
            <person name="Hensen N."/>
            <person name="Bonometti L."/>
            <person name="Westerberg I."/>
            <person name="Brannstrom I.O."/>
            <person name="Guillou S."/>
            <person name="Cros-Aarteil S."/>
            <person name="Calhoun S."/>
            <person name="Haridas S."/>
            <person name="Kuo A."/>
            <person name="Mondo S."/>
            <person name="Pangilinan J."/>
            <person name="Riley R."/>
            <person name="Labutti K."/>
            <person name="Andreopoulos B."/>
            <person name="Lipzen A."/>
            <person name="Chen C."/>
            <person name="Yanf M."/>
            <person name="Daum C."/>
            <person name="Ng V."/>
            <person name="Clum A."/>
            <person name="Ohm R."/>
            <person name="Martin F."/>
            <person name="Silar P."/>
            <person name="Natvig D."/>
            <person name="Lalanne C."/>
            <person name="Gautier V."/>
            <person name="Ament-Velasquez S.L."/>
            <person name="Kruys A."/>
            <person name="Hutchinson M.I."/>
            <person name="Powell A.J."/>
            <person name="Barry K."/>
            <person name="Miller A.N."/>
            <person name="Grigoriev I.V."/>
            <person name="Debuchy R."/>
            <person name="Gladieux P."/>
            <person name="Thoren M.H."/>
            <person name="Johannesson H."/>
        </authorList>
    </citation>
    <scope>NUCLEOTIDE SEQUENCE</scope>
    <source>
        <strain evidence="2">CBS 990.96</strain>
    </source>
</reference>
<gene>
    <name evidence="2" type="ORF">QBC38DRAFT_492528</name>
</gene>
<evidence type="ECO:0000256" key="1">
    <source>
        <dbReference type="SAM" id="MobiDB-lite"/>
    </source>
</evidence>
<protein>
    <submittedName>
        <fullName evidence="2">Uncharacterized protein</fullName>
    </submittedName>
</protein>
<sequence>MLITTSQDSPRDQQTETPQFTVRITTAKAPETLKVHIHQLQRGSPTNGFDMSLVITNNIPQSSAHPPVGFATPQFWIRSSATYHITGNERYRYLVTPPEQRVSLAIGTTSSPLNHDCGDISDYEDEDAQLEPDSPFAKDIDALTKEGYDKFKSSCPTTSTCSTKRPNPEPDSDQPKRCKLEIRSRSSHHHTENNDWGSMQELHCGTNWGVSIHQRRRRLLACPCYLTNPKRNRTKCLQTGGFTSINSLKSHIETAHLRDPYCPICHKVFTRRSSSNPEAERCKHIQARNCELRQGPMDIEGLQGDLMDALCELEPTGTETQKWLQIWETVNPGIDAPPTPYLDERRDKYFKIVQGVKGFWERKGRAVIKEFLQSSEEGVKAISACQDFEREVDILQEVVLREVVKQALLEGDG</sequence>
<evidence type="ECO:0000313" key="2">
    <source>
        <dbReference type="EMBL" id="KAK4221206.1"/>
    </source>
</evidence>